<dbReference type="PANTHER" id="PTHR10882:SF0">
    <property type="entry name" value="DIPHTHINE METHYL ESTER SYNTHASE"/>
    <property type="match status" value="1"/>
</dbReference>
<sequence length="309" mass="35574">MDGLVPELKQGGQNRRRNRSECRYLYGWLEGSGDGTRANAPPVTGPDDRSTFSLAHRSRAHVQDRREELEGEDVVHHRFRFRRRKRHNHERTRGRQEISENIHGQEKFYGKPITLNDREMVEERATTHSDLVVRAKKLGVNVEVVHNASVMNDVGICRLQLYHYGETVSTPFFTETWRPDSFYEKIKKNRALGLHTLCLLDIRVKEPTFESLCRGGKKQYEPPRYMTVNTAIEQLLEVEQKRGDSVFSEETECVGFARLGAEDQKILSGTMKQLESVDCGAPLHCLVIVGKTHPVEEEMLEFYKYGTAN</sequence>
<name>A0A8S9IVK1_BRACR</name>
<evidence type="ECO:0008006" key="2">
    <source>
        <dbReference type="Google" id="ProtNLM"/>
    </source>
</evidence>
<accession>A0A8S9IVK1</accession>
<dbReference type="AlphaFoldDB" id="A0A8S9IVK1"/>
<evidence type="ECO:0000313" key="1">
    <source>
        <dbReference type="EMBL" id="KAF2573798.1"/>
    </source>
</evidence>
<dbReference type="PANTHER" id="PTHR10882">
    <property type="entry name" value="DIPHTHINE SYNTHASE"/>
    <property type="match status" value="1"/>
</dbReference>
<organism evidence="1">
    <name type="scientific">Brassica cretica</name>
    <name type="common">Mustard</name>
    <dbReference type="NCBI Taxonomy" id="69181"/>
    <lineage>
        <taxon>Eukaryota</taxon>
        <taxon>Viridiplantae</taxon>
        <taxon>Streptophyta</taxon>
        <taxon>Embryophyta</taxon>
        <taxon>Tracheophyta</taxon>
        <taxon>Spermatophyta</taxon>
        <taxon>Magnoliopsida</taxon>
        <taxon>eudicotyledons</taxon>
        <taxon>Gunneridae</taxon>
        <taxon>Pentapetalae</taxon>
        <taxon>rosids</taxon>
        <taxon>malvids</taxon>
        <taxon>Brassicales</taxon>
        <taxon>Brassicaceae</taxon>
        <taxon>Brassiceae</taxon>
        <taxon>Brassica</taxon>
    </lineage>
</organism>
<dbReference type="GO" id="GO:0017183">
    <property type="term" value="P:protein histidyl modification to diphthamide"/>
    <property type="evidence" value="ECO:0007669"/>
    <property type="project" value="InterPro"/>
</dbReference>
<proteinExistence type="predicted"/>
<dbReference type="FunFam" id="3.30.950.10:FF:000004">
    <property type="entry name" value="Diphthine synthase putative"/>
    <property type="match status" value="1"/>
</dbReference>
<dbReference type="InterPro" id="IPR004551">
    <property type="entry name" value="Dphthn_synthase"/>
</dbReference>
<dbReference type="InterPro" id="IPR035996">
    <property type="entry name" value="4pyrrol_Methylase_sf"/>
</dbReference>
<dbReference type="CDD" id="cd11647">
    <property type="entry name" value="DHP5_DphB"/>
    <property type="match status" value="1"/>
</dbReference>
<dbReference type="InterPro" id="IPR014776">
    <property type="entry name" value="4pyrrole_Mease_sub2"/>
</dbReference>
<dbReference type="GO" id="GO:0008168">
    <property type="term" value="F:methyltransferase activity"/>
    <property type="evidence" value="ECO:0007669"/>
    <property type="project" value="InterPro"/>
</dbReference>
<protein>
    <recommendedName>
        <fullName evidence="2">Diphthine methyl ester synthase</fullName>
    </recommendedName>
</protein>
<dbReference type="EMBL" id="QGKY02001015">
    <property type="protein sequence ID" value="KAF2573798.1"/>
    <property type="molecule type" value="Genomic_DNA"/>
</dbReference>
<dbReference type="Gene3D" id="3.30.950.10">
    <property type="entry name" value="Methyltransferase, Cobalt-precorrin-4 Transmethylase, Domain 2"/>
    <property type="match status" value="1"/>
</dbReference>
<dbReference type="NCBIfam" id="TIGR00522">
    <property type="entry name" value="dph5"/>
    <property type="match status" value="1"/>
</dbReference>
<gene>
    <name evidence="1" type="ORF">F2Q70_00004903</name>
</gene>
<reference evidence="1" key="1">
    <citation type="submission" date="2019-12" db="EMBL/GenBank/DDBJ databases">
        <title>Genome sequencing and annotation of Brassica cretica.</title>
        <authorList>
            <person name="Studholme D.J."/>
            <person name="Sarris P.F."/>
        </authorList>
    </citation>
    <scope>NUCLEOTIDE SEQUENCE</scope>
    <source>
        <strain evidence="1">PFS-102/07</strain>
        <tissue evidence="1">Leaf</tissue>
    </source>
</reference>
<dbReference type="SUPFAM" id="SSF53790">
    <property type="entry name" value="Tetrapyrrole methylase"/>
    <property type="match status" value="1"/>
</dbReference>
<comment type="caution">
    <text evidence="1">The sequence shown here is derived from an EMBL/GenBank/DDBJ whole genome shotgun (WGS) entry which is preliminary data.</text>
</comment>